<organism evidence="11 12">
    <name type="scientific">Riccia fluitans</name>
    <dbReference type="NCBI Taxonomy" id="41844"/>
    <lineage>
        <taxon>Eukaryota</taxon>
        <taxon>Viridiplantae</taxon>
        <taxon>Streptophyta</taxon>
        <taxon>Embryophyta</taxon>
        <taxon>Marchantiophyta</taxon>
        <taxon>Marchantiopsida</taxon>
        <taxon>Marchantiidae</taxon>
        <taxon>Marchantiales</taxon>
        <taxon>Ricciaceae</taxon>
        <taxon>Riccia</taxon>
    </lineage>
</organism>
<evidence type="ECO:0000256" key="3">
    <source>
        <dbReference type="ARBA" id="ARBA00022692"/>
    </source>
</evidence>
<sequence length="674" mass="75367">MFVVMRSVEKKRRLSVPHTSSISVQSLENRLDIKLKGGVWITALPAGDIKKMYTKREKALREKLAKEEKGEGEKGGSNTKSKRDVLKDYILITPVFRKAKLQGTILELTNSGTSEHIRLEGCSVLSVSGATEATRKWAKKFPIKVHHPTREVYGGSHDCLLYLDTGWEKEKWCEVLRAAARPQNSTGDWFYNLKKEYREYLQRVESQFPFFSRINSGKLAYVAEDRTKAIKGEQNSSSMKKSRLIWKRLTRRSMRSNRENKSSENRLEGQKSGEIRPDVTEAAEDGSSRGSTSSIGYAGVAGSASTEEFVPDASLVGEESIRISSSSSRSMESSSQGQHGDNVMEQSLLCANALFARMFFDLYHSEAVVSRIRSILQRQLSKVPTPAYIGKIDCTHLDLGNSPPLARNFSLLPVSEEGSWGLEADIEYHGGAILTIETRLDVRDSSSREKVVAQGLEQSLAGEAAADLLAKGLQTYSDELHLTYTEGNAADQRNSGGTSSSSKPADVRGFEEASRKGWMQLQINNVKGMMSRVAEQVSQVPLALTIKVVQLKGTLQVRVKPPPSDRLWFSFTRMPTLELVPEPCIGDHKINSGPLGAFIVNQIKILLRETMVFPQFEDLSYRWMMSENDNWLPRDTVPLSFVSEQGSPDQTNDKERREEKRSSQLRREGKGKAQ</sequence>
<dbReference type="PROSITE" id="PS51847">
    <property type="entry name" value="SMP"/>
    <property type="match status" value="1"/>
</dbReference>
<comment type="caution">
    <text evidence="11">The sequence shown here is derived from an EMBL/GenBank/DDBJ whole genome shotgun (WGS) entry which is preliminary data.</text>
</comment>
<dbReference type="PANTHER" id="PTHR13466:SF0">
    <property type="entry name" value="SMP-LTD DOMAIN-CONTAINING PROTEIN"/>
    <property type="match status" value="1"/>
</dbReference>
<feature type="region of interest" description="Disordered" evidence="9">
    <location>
        <begin position="254"/>
        <end position="294"/>
    </location>
</feature>
<feature type="region of interest" description="Disordered" evidence="9">
    <location>
        <begin position="321"/>
        <end position="340"/>
    </location>
</feature>
<dbReference type="InterPro" id="IPR031468">
    <property type="entry name" value="SMP_LBD"/>
</dbReference>
<dbReference type="PANTHER" id="PTHR13466">
    <property type="entry name" value="TEX2 PROTEIN-RELATED"/>
    <property type="match status" value="1"/>
</dbReference>
<keyword evidence="6" id="KW-0445">Lipid transport</keyword>
<feature type="compositionally biased region" description="Low complexity" evidence="9">
    <location>
        <begin position="322"/>
        <end position="335"/>
    </location>
</feature>
<feature type="compositionally biased region" description="Polar residues" evidence="9">
    <location>
        <begin position="491"/>
        <end position="503"/>
    </location>
</feature>
<dbReference type="GO" id="GO:0008289">
    <property type="term" value="F:lipid binding"/>
    <property type="evidence" value="ECO:0007669"/>
    <property type="project" value="UniProtKB-KW"/>
</dbReference>
<protein>
    <recommendedName>
        <fullName evidence="10">SMP-LTD domain-containing protein</fullName>
    </recommendedName>
</protein>
<dbReference type="CDD" id="cd21675">
    <property type="entry name" value="SMP_TEX2"/>
    <property type="match status" value="1"/>
</dbReference>
<keyword evidence="2" id="KW-0813">Transport</keyword>
<dbReference type="InterPro" id="IPR057080">
    <property type="entry name" value="PH_SMPa"/>
</dbReference>
<keyword evidence="12" id="KW-1185">Reference proteome</keyword>
<accession>A0ABD1ZG17</accession>
<dbReference type="GO" id="GO:0005789">
    <property type="term" value="C:endoplasmic reticulum membrane"/>
    <property type="evidence" value="ECO:0007669"/>
    <property type="project" value="UniProtKB-SubCell"/>
</dbReference>
<evidence type="ECO:0000256" key="8">
    <source>
        <dbReference type="ARBA" id="ARBA00023136"/>
    </source>
</evidence>
<feature type="region of interest" description="Disordered" evidence="9">
    <location>
        <begin position="487"/>
        <end position="509"/>
    </location>
</feature>
<keyword evidence="8" id="KW-0472">Membrane</keyword>
<dbReference type="EMBL" id="JBHFFA010000001">
    <property type="protein sequence ID" value="KAL2650383.1"/>
    <property type="molecule type" value="Genomic_DNA"/>
</dbReference>
<dbReference type="Proteomes" id="UP001605036">
    <property type="component" value="Unassembled WGS sequence"/>
</dbReference>
<name>A0ABD1ZG17_9MARC</name>
<evidence type="ECO:0000256" key="9">
    <source>
        <dbReference type="SAM" id="MobiDB-lite"/>
    </source>
</evidence>
<dbReference type="AlphaFoldDB" id="A0ABD1ZG17"/>
<keyword evidence="5" id="KW-1133">Transmembrane helix</keyword>
<feature type="compositionally biased region" description="Basic and acidic residues" evidence="9">
    <location>
        <begin position="256"/>
        <end position="279"/>
    </location>
</feature>
<keyword evidence="3" id="KW-0812">Transmembrane</keyword>
<keyword evidence="4" id="KW-0256">Endoplasmic reticulum</keyword>
<evidence type="ECO:0000256" key="5">
    <source>
        <dbReference type="ARBA" id="ARBA00022989"/>
    </source>
</evidence>
<evidence type="ECO:0000256" key="2">
    <source>
        <dbReference type="ARBA" id="ARBA00022448"/>
    </source>
</evidence>
<dbReference type="Pfam" id="PF23065">
    <property type="entry name" value="PH_SMPa"/>
    <property type="match status" value="1"/>
</dbReference>
<feature type="region of interest" description="Disordered" evidence="9">
    <location>
        <begin position="640"/>
        <end position="674"/>
    </location>
</feature>
<evidence type="ECO:0000256" key="1">
    <source>
        <dbReference type="ARBA" id="ARBA00004586"/>
    </source>
</evidence>
<feature type="domain" description="SMP-LTD" evidence="10">
    <location>
        <begin position="344"/>
        <end position="622"/>
    </location>
</feature>
<evidence type="ECO:0000313" key="12">
    <source>
        <dbReference type="Proteomes" id="UP001605036"/>
    </source>
</evidence>
<comment type="subcellular location">
    <subcellularLocation>
        <location evidence="1">Endoplasmic reticulum membrane</location>
    </subcellularLocation>
</comment>
<keyword evidence="7" id="KW-0446">Lipid-binding</keyword>
<gene>
    <name evidence="11" type="ORF">R1flu_018511</name>
</gene>
<dbReference type="GO" id="GO:0006869">
    <property type="term" value="P:lipid transport"/>
    <property type="evidence" value="ECO:0007669"/>
    <property type="project" value="UniProtKB-KW"/>
</dbReference>
<proteinExistence type="predicted"/>
<evidence type="ECO:0000313" key="11">
    <source>
        <dbReference type="EMBL" id="KAL2650383.1"/>
    </source>
</evidence>
<evidence type="ECO:0000256" key="4">
    <source>
        <dbReference type="ARBA" id="ARBA00022824"/>
    </source>
</evidence>
<evidence type="ECO:0000256" key="7">
    <source>
        <dbReference type="ARBA" id="ARBA00023121"/>
    </source>
</evidence>
<evidence type="ECO:0000259" key="10">
    <source>
        <dbReference type="PROSITE" id="PS51847"/>
    </source>
</evidence>
<reference evidence="11 12" key="1">
    <citation type="submission" date="2024-09" db="EMBL/GenBank/DDBJ databases">
        <title>Chromosome-scale assembly of Riccia fluitans.</title>
        <authorList>
            <person name="Paukszto L."/>
            <person name="Sawicki J."/>
            <person name="Karawczyk K."/>
            <person name="Piernik-Szablinska J."/>
            <person name="Szczecinska M."/>
            <person name="Mazdziarz M."/>
        </authorList>
    </citation>
    <scope>NUCLEOTIDE SEQUENCE [LARGE SCALE GENOMIC DNA]</scope>
    <source>
        <strain evidence="11">Rf_01</strain>
        <tissue evidence="11">Aerial parts of the thallus</tissue>
    </source>
</reference>
<evidence type="ECO:0000256" key="6">
    <source>
        <dbReference type="ARBA" id="ARBA00023055"/>
    </source>
</evidence>
<feature type="compositionally biased region" description="Basic and acidic residues" evidence="9">
    <location>
        <begin position="651"/>
        <end position="674"/>
    </location>
</feature>